<dbReference type="SMART" id="SM00479">
    <property type="entry name" value="EXOIII"/>
    <property type="match status" value="1"/>
</dbReference>
<dbReference type="GO" id="GO:0045004">
    <property type="term" value="P:DNA replication proofreading"/>
    <property type="evidence" value="ECO:0007669"/>
    <property type="project" value="TreeGrafter"/>
</dbReference>
<dbReference type="HOGENOM" id="CLU_1124114_0_0_0"/>
<reference evidence="2 3" key="1">
    <citation type="journal article" date="2010" name="Stand. Genomic Sci.">
        <title>Complete genome sequence of Meiothermus silvanus type strain (VI-R2).</title>
        <authorList>
            <person name="Sikorski J."/>
            <person name="Tindall B.J."/>
            <person name="Lowry S."/>
            <person name="Lucas S."/>
            <person name="Nolan M."/>
            <person name="Copeland A."/>
            <person name="Glavina Del Rio T."/>
            <person name="Tice H."/>
            <person name="Cheng J.F."/>
            <person name="Han C."/>
            <person name="Pitluck S."/>
            <person name="Liolios K."/>
            <person name="Ivanova N."/>
            <person name="Mavromatis K."/>
            <person name="Mikhailova N."/>
            <person name="Pati A."/>
            <person name="Goodwin L."/>
            <person name="Chen A."/>
            <person name="Palaniappan K."/>
            <person name="Land M."/>
            <person name="Hauser L."/>
            <person name="Chang Y.J."/>
            <person name="Jeffries C.D."/>
            <person name="Rohde M."/>
            <person name="Goker M."/>
            <person name="Woyke T."/>
            <person name="Bristow J."/>
            <person name="Eisen J.A."/>
            <person name="Markowitz V."/>
            <person name="Hugenholtz P."/>
            <person name="Kyrpides N.C."/>
            <person name="Klenk H.P."/>
            <person name="Lapidus A."/>
        </authorList>
    </citation>
    <scope>NUCLEOTIDE SEQUENCE [LARGE SCALE GENOMIC DNA]</scope>
    <source>
        <strain evidence="3">ATCC 700542 / DSM 9946 / VI-R2</strain>
    </source>
</reference>
<dbReference type="Pfam" id="PF00929">
    <property type="entry name" value="RNase_T"/>
    <property type="match status" value="1"/>
</dbReference>
<organism evidence="2 3">
    <name type="scientific">Allomeiothermus silvanus (strain ATCC 700542 / DSM 9946 / NBRC 106475 / NCIMB 13440 / VI-R2)</name>
    <name type="common">Thermus silvanus</name>
    <dbReference type="NCBI Taxonomy" id="526227"/>
    <lineage>
        <taxon>Bacteria</taxon>
        <taxon>Thermotogati</taxon>
        <taxon>Deinococcota</taxon>
        <taxon>Deinococci</taxon>
        <taxon>Thermales</taxon>
        <taxon>Thermaceae</taxon>
        <taxon>Allomeiothermus</taxon>
    </lineage>
</organism>
<evidence type="ECO:0000313" key="2">
    <source>
        <dbReference type="EMBL" id="ADH64073.1"/>
    </source>
</evidence>
<dbReference type="PANTHER" id="PTHR30231">
    <property type="entry name" value="DNA POLYMERASE III SUBUNIT EPSILON"/>
    <property type="match status" value="1"/>
</dbReference>
<keyword evidence="3" id="KW-1185">Reference proteome</keyword>
<dbReference type="RefSeq" id="WP_013158618.1">
    <property type="nucleotide sequence ID" value="NC_014212.1"/>
</dbReference>
<dbReference type="Gene3D" id="3.30.420.10">
    <property type="entry name" value="Ribonuclease H-like superfamily/Ribonuclease H"/>
    <property type="match status" value="1"/>
</dbReference>
<dbReference type="CDD" id="cd06127">
    <property type="entry name" value="DEDDh"/>
    <property type="match status" value="1"/>
</dbReference>
<sequence length="252" mass="28312">MSPTHYRLATRIARRLRQEGQALPKAHLAEEILASRGMPQGSWAMQLLEGLLDGRFEQGPEEVGLWEWRNPFPPQGKPVVVLDLETTGLSALENEIIEIAFIRLEGEKRQVFQRFVNPGSPIPPFISRLTGITHRDLEGAPDVYTVLEEALPLLEDSVLIIQNAPFDLGFLRPRFLRLGYKMDNEVIDTVAWARRALPGLSKRGLDHLAWAFDLDTIVSRHRALGDVEATLLVAKEMYYMLTAGKPLALGDV</sequence>
<proteinExistence type="predicted"/>
<keyword evidence="2" id="KW-0808">Transferase</keyword>
<dbReference type="NCBIfam" id="TIGR00573">
    <property type="entry name" value="dnaq"/>
    <property type="match status" value="1"/>
</dbReference>
<dbReference type="Proteomes" id="UP000001916">
    <property type="component" value="Chromosome"/>
</dbReference>
<gene>
    <name evidence="2" type="ordered locus">Mesil_2204</name>
</gene>
<protein>
    <submittedName>
        <fullName evidence="2">DNA polymerase III, epsilon subunit</fullName>
        <ecNumber evidence="2">2.7.7.7</ecNumber>
    </submittedName>
</protein>
<dbReference type="FunFam" id="3.30.420.10:FF:000045">
    <property type="entry name" value="3'-5' exonuclease DinG"/>
    <property type="match status" value="1"/>
</dbReference>
<dbReference type="GO" id="GO:0008408">
    <property type="term" value="F:3'-5' exonuclease activity"/>
    <property type="evidence" value="ECO:0007669"/>
    <property type="project" value="TreeGrafter"/>
</dbReference>
<dbReference type="InterPro" id="IPR006054">
    <property type="entry name" value="DnaQ"/>
</dbReference>
<dbReference type="AlphaFoldDB" id="D7BHY3"/>
<dbReference type="InterPro" id="IPR012337">
    <property type="entry name" value="RNaseH-like_sf"/>
</dbReference>
<dbReference type="InterPro" id="IPR036397">
    <property type="entry name" value="RNaseH_sf"/>
</dbReference>
<name>D7BHY3_ALLS1</name>
<dbReference type="PANTHER" id="PTHR30231:SF41">
    <property type="entry name" value="DNA POLYMERASE III SUBUNIT EPSILON"/>
    <property type="match status" value="1"/>
</dbReference>
<keyword evidence="2" id="KW-0548">Nucleotidyltransferase</keyword>
<evidence type="ECO:0000313" key="3">
    <source>
        <dbReference type="Proteomes" id="UP000001916"/>
    </source>
</evidence>
<feature type="domain" description="Exonuclease" evidence="1">
    <location>
        <begin position="78"/>
        <end position="243"/>
    </location>
</feature>
<dbReference type="GO" id="GO:0005829">
    <property type="term" value="C:cytosol"/>
    <property type="evidence" value="ECO:0007669"/>
    <property type="project" value="TreeGrafter"/>
</dbReference>
<dbReference type="KEGG" id="msv:Mesil_2204"/>
<dbReference type="GO" id="GO:0003887">
    <property type="term" value="F:DNA-directed DNA polymerase activity"/>
    <property type="evidence" value="ECO:0007669"/>
    <property type="project" value="UniProtKB-EC"/>
</dbReference>
<dbReference type="EMBL" id="CP002042">
    <property type="protein sequence ID" value="ADH64073.1"/>
    <property type="molecule type" value="Genomic_DNA"/>
</dbReference>
<dbReference type="eggNOG" id="COG2176">
    <property type="taxonomic scope" value="Bacteria"/>
</dbReference>
<dbReference type="SUPFAM" id="SSF53098">
    <property type="entry name" value="Ribonuclease H-like"/>
    <property type="match status" value="1"/>
</dbReference>
<dbReference type="EC" id="2.7.7.7" evidence="2"/>
<dbReference type="GO" id="GO:0003677">
    <property type="term" value="F:DNA binding"/>
    <property type="evidence" value="ECO:0007669"/>
    <property type="project" value="InterPro"/>
</dbReference>
<dbReference type="OrthoDB" id="9803913at2"/>
<evidence type="ECO:0000259" key="1">
    <source>
        <dbReference type="SMART" id="SM00479"/>
    </source>
</evidence>
<dbReference type="STRING" id="526227.Mesil_2204"/>
<accession>D7BHY3</accession>
<dbReference type="InterPro" id="IPR013520">
    <property type="entry name" value="Ribonucl_H"/>
</dbReference>